<gene>
    <name evidence="1" type="ORF">L6164_035725</name>
</gene>
<accession>A0ACB9KEV4</accession>
<name>A0ACB9KEV4_BAUVA</name>
<keyword evidence="2" id="KW-1185">Reference proteome</keyword>
<organism evidence="1 2">
    <name type="scientific">Bauhinia variegata</name>
    <name type="common">Purple orchid tree</name>
    <name type="synonym">Phanera variegata</name>
    <dbReference type="NCBI Taxonomy" id="167791"/>
    <lineage>
        <taxon>Eukaryota</taxon>
        <taxon>Viridiplantae</taxon>
        <taxon>Streptophyta</taxon>
        <taxon>Embryophyta</taxon>
        <taxon>Tracheophyta</taxon>
        <taxon>Spermatophyta</taxon>
        <taxon>Magnoliopsida</taxon>
        <taxon>eudicotyledons</taxon>
        <taxon>Gunneridae</taxon>
        <taxon>Pentapetalae</taxon>
        <taxon>rosids</taxon>
        <taxon>fabids</taxon>
        <taxon>Fabales</taxon>
        <taxon>Fabaceae</taxon>
        <taxon>Cercidoideae</taxon>
        <taxon>Cercideae</taxon>
        <taxon>Bauhiniinae</taxon>
        <taxon>Bauhinia</taxon>
    </lineage>
</organism>
<proteinExistence type="predicted"/>
<reference evidence="1 2" key="1">
    <citation type="journal article" date="2022" name="DNA Res.">
        <title>Chromosomal-level genome assembly of the orchid tree Bauhinia variegata (Leguminosae; Cercidoideae) supports the allotetraploid origin hypothesis of Bauhinia.</title>
        <authorList>
            <person name="Zhong Y."/>
            <person name="Chen Y."/>
            <person name="Zheng D."/>
            <person name="Pang J."/>
            <person name="Liu Y."/>
            <person name="Luo S."/>
            <person name="Meng S."/>
            <person name="Qian L."/>
            <person name="Wei D."/>
            <person name="Dai S."/>
            <person name="Zhou R."/>
        </authorList>
    </citation>
    <scope>NUCLEOTIDE SEQUENCE [LARGE SCALE GENOMIC DNA]</scope>
    <source>
        <strain evidence="1">BV-YZ2020</strain>
    </source>
</reference>
<sequence length="226" mass="25517">MAQHLSHAIFLIVILAGIHGSHEVEYTVTNNALSTAGGVRFRNEIGEASAQQILDSATQFIWRVFQQNAPADRKNVQKVSLFVDDMDGVAYTINDEIHLSARYVEAYSGDLRREIWGVLYHEMTHVWQWNGNGQTPGGLIEGIADYVRLKAGYAPSHWVKPGQGNKWDQGYDVTAYFLDYCNSLRNGFVAELNKKMRGGYNSQFFVDLLGKTVDQLWSDYKAKYGN</sequence>
<comment type="caution">
    <text evidence="1">The sequence shown here is derived from an EMBL/GenBank/DDBJ whole genome shotgun (WGS) entry which is preliminary data.</text>
</comment>
<protein>
    <submittedName>
        <fullName evidence="1">Uncharacterized protein</fullName>
    </submittedName>
</protein>
<dbReference type="Proteomes" id="UP000828941">
    <property type="component" value="Chromosome 14"/>
</dbReference>
<evidence type="ECO:0000313" key="2">
    <source>
        <dbReference type="Proteomes" id="UP000828941"/>
    </source>
</evidence>
<dbReference type="EMBL" id="CM039439">
    <property type="protein sequence ID" value="KAI4295708.1"/>
    <property type="molecule type" value="Genomic_DNA"/>
</dbReference>
<evidence type="ECO:0000313" key="1">
    <source>
        <dbReference type="EMBL" id="KAI4295708.1"/>
    </source>
</evidence>